<dbReference type="GeneID" id="103169671"/>
<dbReference type="Proteomes" id="UP000002279">
    <property type="component" value="Chromosome 11"/>
</dbReference>
<evidence type="ECO:0000256" key="1">
    <source>
        <dbReference type="ARBA" id="ARBA00010932"/>
    </source>
</evidence>
<sequence>MGGALRKIGWWARGRSRSPVVAAVAPAGRGRRKRPWWAVDRLGDTRIRLKRRRPPPATAIQPEDLDAFYRLLGDPIVQQCLNLDHEFRVSDKFLLSMVVAYFSRVGLPADSYTRIHFFLALFIACDMEEDDLESKWEILHVLFGKMAAEGLDRDFLQLRCEFLAAMDWRAWVFPEECEQIQAQDPSHWAWARDRTLLQEARGIGERKGVRRKGSRHQGTQPPTRVATPRPQTGPRTAQEKTGWDPPPSPMGHRGPRGPGRVTASPPQPRRLRRPPQRTSSHLSPSGIRHNGGIRQSSDVHQSGGGVHPSRAVPRRLRPGPSTKGKAETGVPPAGPGSGPEKEVARRHRRSFGREAGVGSPIPRRGSRGLKRETL</sequence>
<proteinExistence type="inferred from homology"/>
<evidence type="ECO:0000313" key="3">
    <source>
        <dbReference type="Ensembl" id="ENSOANP00000039232.1"/>
    </source>
</evidence>
<accession>A0A6I8NDU7</accession>
<dbReference type="InParanoid" id="A0A6I8NDU7"/>
<dbReference type="PANTHER" id="PTHR31156">
    <property type="entry name" value="WBSCR19-LIKE PROTEIN"/>
    <property type="match status" value="1"/>
</dbReference>
<reference evidence="3" key="2">
    <citation type="submission" date="2025-08" db="UniProtKB">
        <authorList>
            <consortium name="Ensembl"/>
        </authorList>
    </citation>
    <scope>IDENTIFICATION</scope>
    <source>
        <strain evidence="3">Glennie</strain>
    </source>
</reference>
<dbReference type="GO" id="GO:0019901">
    <property type="term" value="F:protein kinase binding"/>
    <property type="evidence" value="ECO:0000318"/>
    <property type="project" value="GO_Central"/>
</dbReference>
<dbReference type="GeneTree" id="ENSGT00940000154173"/>
<keyword evidence="4" id="KW-1185">Reference proteome</keyword>
<dbReference type="OrthoDB" id="9442170at2759"/>
<evidence type="ECO:0000313" key="4">
    <source>
        <dbReference type="Proteomes" id="UP000002279"/>
    </source>
</evidence>
<reference evidence="3" key="3">
    <citation type="submission" date="2025-09" db="UniProtKB">
        <authorList>
            <consortium name="Ensembl"/>
        </authorList>
    </citation>
    <scope>IDENTIFICATION</scope>
    <source>
        <strain evidence="3">Glennie</strain>
    </source>
</reference>
<protein>
    <recommendedName>
        <fullName evidence="5">Speedy/RINGO cell cycle regulator family member C</fullName>
    </recommendedName>
</protein>
<evidence type="ECO:0000256" key="2">
    <source>
        <dbReference type="SAM" id="MobiDB-lite"/>
    </source>
</evidence>
<dbReference type="InterPro" id="IPR057742">
    <property type="entry name" value="Speedy_E"/>
</dbReference>
<gene>
    <name evidence="3" type="primary">LOC103169671</name>
</gene>
<feature type="region of interest" description="Disordered" evidence="2">
    <location>
        <begin position="201"/>
        <end position="374"/>
    </location>
</feature>
<dbReference type="Ensembl" id="ENSOANT00000068886.1">
    <property type="protein sequence ID" value="ENSOANP00000039232.1"/>
    <property type="gene ID" value="ENSOANG00000045152.1"/>
</dbReference>
<dbReference type="Bgee" id="ENSOANG00000045152">
    <property type="expression patterns" value="Expressed in testis"/>
</dbReference>
<dbReference type="RefSeq" id="XP_028930580.1">
    <property type="nucleotide sequence ID" value="XM_029074747.2"/>
</dbReference>
<dbReference type="InterPro" id="IPR020984">
    <property type="entry name" value="Speedy"/>
</dbReference>
<dbReference type="KEGG" id="oaa:103169671"/>
<dbReference type="FunCoup" id="A0A6I8NDU7">
    <property type="interactions" value="152"/>
</dbReference>
<comment type="similarity">
    <text evidence="1">Belongs to the Speedy/Ringo family.</text>
</comment>
<organism evidence="3 4">
    <name type="scientific">Ornithorhynchus anatinus</name>
    <name type="common">Duckbill platypus</name>
    <dbReference type="NCBI Taxonomy" id="9258"/>
    <lineage>
        <taxon>Eukaryota</taxon>
        <taxon>Metazoa</taxon>
        <taxon>Chordata</taxon>
        <taxon>Craniata</taxon>
        <taxon>Vertebrata</taxon>
        <taxon>Euteleostomi</taxon>
        <taxon>Mammalia</taxon>
        <taxon>Monotremata</taxon>
        <taxon>Ornithorhynchidae</taxon>
        <taxon>Ornithorhynchus</taxon>
    </lineage>
</organism>
<evidence type="ECO:0008006" key="5">
    <source>
        <dbReference type="Google" id="ProtNLM"/>
    </source>
</evidence>
<name>A0A6I8NDU7_ORNAN</name>
<dbReference type="Pfam" id="PF11357">
    <property type="entry name" value="Spy1"/>
    <property type="match status" value="1"/>
</dbReference>
<dbReference type="AlphaFoldDB" id="A0A6I8NDU7"/>
<dbReference type="OMA" id="KIGWWAR"/>
<reference evidence="3 4" key="1">
    <citation type="journal article" date="2008" name="Nature">
        <title>Genome analysis of the platypus reveals unique signatures of evolution.</title>
        <authorList>
            <person name="Warren W.C."/>
            <person name="Hillier L.W."/>
            <person name="Marshall Graves J.A."/>
            <person name="Birney E."/>
            <person name="Ponting C.P."/>
            <person name="Grutzner F."/>
            <person name="Belov K."/>
            <person name="Miller W."/>
            <person name="Clarke L."/>
            <person name="Chinwalla A.T."/>
            <person name="Yang S.P."/>
            <person name="Heger A."/>
            <person name="Locke D.P."/>
            <person name="Miethke P."/>
            <person name="Waters P.D."/>
            <person name="Veyrunes F."/>
            <person name="Fulton L."/>
            <person name="Fulton B."/>
            <person name="Graves T."/>
            <person name="Wallis J."/>
            <person name="Puente X.S."/>
            <person name="Lopez-Otin C."/>
            <person name="Ordonez G.R."/>
            <person name="Eichler E.E."/>
            <person name="Chen L."/>
            <person name="Cheng Z."/>
            <person name="Deakin J.E."/>
            <person name="Alsop A."/>
            <person name="Thompson K."/>
            <person name="Kirby P."/>
            <person name="Papenfuss A.T."/>
            <person name="Wakefield M.J."/>
            <person name="Olender T."/>
            <person name="Lancet D."/>
            <person name="Huttley G.A."/>
            <person name="Smit A.F."/>
            <person name="Pask A."/>
            <person name="Temple-Smith P."/>
            <person name="Batzer M.A."/>
            <person name="Walker J.A."/>
            <person name="Konkel M.K."/>
            <person name="Harris R.S."/>
            <person name="Whittington C.M."/>
            <person name="Wong E.S."/>
            <person name="Gemmell N.J."/>
            <person name="Buschiazzo E."/>
            <person name="Vargas Jentzsch I.M."/>
            <person name="Merkel A."/>
            <person name="Schmitz J."/>
            <person name="Zemann A."/>
            <person name="Churakov G."/>
            <person name="Kriegs J.O."/>
            <person name="Brosius J."/>
            <person name="Murchison E.P."/>
            <person name="Sachidanandam R."/>
            <person name="Smith C."/>
            <person name="Hannon G.J."/>
            <person name="Tsend-Ayush E."/>
            <person name="McMillan D."/>
            <person name="Attenborough R."/>
            <person name="Rens W."/>
            <person name="Ferguson-Smith M."/>
            <person name="Lefevre C.M."/>
            <person name="Sharp J.A."/>
            <person name="Nicholas K.R."/>
            <person name="Ray D.A."/>
            <person name="Kube M."/>
            <person name="Reinhardt R."/>
            <person name="Pringle T.H."/>
            <person name="Taylor J."/>
            <person name="Jones R.C."/>
            <person name="Nixon B."/>
            <person name="Dacheux J.L."/>
            <person name="Niwa H."/>
            <person name="Sekita Y."/>
            <person name="Huang X."/>
            <person name="Stark A."/>
            <person name="Kheradpour P."/>
            <person name="Kellis M."/>
            <person name="Flicek P."/>
            <person name="Chen Y."/>
            <person name="Webber C."/>
            <person name="Hardison R."/>
            <person name="Nelson J."/>
            <person name="Hallsworth-Pepin K."/>
            <person name="Delehaunty K."/>
            <person name="Markovic C."/>
            <person name="Minx P."/>
            <person name="Feng Y."/>
            <person name="Kremitzki C."/>
            <person name="Mitreva M."/>
            <person name="Glasscock J."/>
            <person name="Wylie T."/>
            <person name="Wohldmann P."/>
            <person name="Thiru P."/>
            <person name="Nhan M.N."/>
            <person name="Pohl C.S."/>
            <person name="Smith S.M."/>
            <person name="Hou S."/>
            <person name="Nefedov M."/>
            <person name="de Jong P.J."/>
            <person name="Renfree M.B."/>
            <person name="Mardis E.R."/>
            <person name="Wilson R.K."/>
        </authorList>
    </citation>
    <scope>NUCLEOTIDE SEQUENCE [LARGE SCALE GENOMIC DNA]</scope>
    <source>
        <strain evidence="3 4">Glennie</strain>
    </source>
</reference>